<gene>
    <name evidence="4" type="primary">hypE_2</name>
    <name evidence="4" type="ORF">BN1232_05832</name>
</gene>
<name>A0A0E4H5A4_MYCLN</name>
<dbReference type="Gene3D" id="3.90.650.10">
    <property type="entry name" value="PurM-like C-terminal domain"/>
    <property type="match status" value="1"/>
</dbReference>
<evidence type="ECO:0000259" key="2">
    <source>
        <dbReference type="Pfam" id="PF00586"/>
    </source>
</evidence>
<reference evidence="4 5" key="1">
    <citation type="submission" date="2015-03" db="EMBL/GenBank/DDBJ databases">
        <authorList>
            <person name="Urmite Genomes"/>
        </authorList>
    </citation>
    <scope>NUCLEOTIDE SEQUENCE [LARGE SCALE GENOMIC DNA]</scope>
    <source>
        <strain evidence="4 5">CSUR P1491</strain>
    </source>
</reference>
<dbReference type="InterPro" id="IPR036676">
    <property type="entry name" value="PurM-like_C_sf"/>
</dbReference>
<accession>A0A0E4H5A4</accession>
<dbReference type="CDD" id="cd02197">
    <property type="entry name" value="HypE"/>
    <property type="match status" value="1"/>
</dbReference>
<dbReference type="InterPro" id="IPR016188">
    <property type="entry name" value="PurM-like_N"/>
</dbReference>
<dbReference type="STRING" id="141349.BN1232_05832"/>
<dbReference type="RefSeq" id="WP_090608165.1">
    <property type="nucleotide sequence ID" value="NZ_CTEE01000001.1"/>
</dbReference>
<evidence type="ECO:0000313" key="4">
    <source>
        <dbReference type="EMBL" id="CQD23019.1"/>
    </source>
</evidence>
<feature type="domain" description="PurM-like N-terminal" evidence="2">
    <location>
        <begin position="72"/>
        <end position="184"/>
    </location>
</feature>
<dbReference type="EMBL" id="CTEE01000001">
    <property type="protein sequence ID" value="CQD23019.1"/>
    <property type="molecule type" value="Genomic_DNA"/>
</dbReference>
<evidence type="ECO:0000313" key="5">
    <source>
        <dbReference type="Proteomes" id="UP000199251"/>
    </source>
</evidence>
<proteinExistence type="inferred from homology"/>
<dbReference type="AlphaFoldDB" id="A0A0E4H5A4"/>
<dbReference type="Proteomes" id="UP000199251">
    <property type="component" value="Unassembled WGS sequence"/>
</dbReference>
<protein>
    <submittedName>
        <fullName evidence="4">Hydrogenase maturation factor, HypE</fullName>
    </submittedName>
</protein>
<dbReference type="NCBIfam" id="TIGR02124">
    <property type="entry name" value="hypE"/>
    <property type="match status" value="1"/>
</dbReference>
<comment type="similarity">
    <text evidence="1">Belongs to the HypE family.</text>
</comment>
<sequence length="370" mass="38598">MRNHITDYMSSGPSFREGEVIERIENFRKRRPRLRDTVVTLAHGAGGKASAALVDALFVEAFRNPHLEALGDGAVIALPDGQRMALSTDSFVVQPLRFPGGSIGHLAVHGTVNDLAMAGAVPSWLTAAFVLEEGFPIDELRELVADMAAAAIAANVQVVTGDTKVVPKGAADGMFITTAGVGIVPTGRELSPQNVRAGDTVLISGTIGDHGMAVMLARGDLAIEADIRSDTAAVSTLVERLLEAAPSTRWLRDPTRGGVGTVCNELAQASGLAVVLEEDRLPVKPEVAGACEMLGIDPLYVANEGKFLAVVDPAEATGALNALRSHPGGHDATDIGRIADEPAATVVVRTGFGGTRIVDMLVGDPLPRIC</sequence>
<dbReference type="Pfam" id="PF00586">
    <property type="entry name" value="AIRS"/>
    <property type="match status" value="1"/>
</dbReference>
<dbReference type="PANTHER" id="PTHR30303:SF0">
    <property type="entry name" value="CARBAMOYL DEHYDRATASE HYPE"/>
    <property type="match status" value="1"/>
</dbReference>
<dbReference type="InterPro" id="IPR011854">
    <property type="entry name" value="HypE"/>
</dbReference>
<dbReference type="InterPro" id="IPR036921">
    <property type="entry name" value="PurM-like_N_sf"/>
</dbReference>
<dbReference type="PIRSF" id="PIRSF005644">
    <property type="entry name" value="Hdrgns_mtr_HypE"/>
    <property type="match status" value="1"/>
</dbReference>
<dbReference type="Pfam" id="PF02769">
    <property type="entry name" value="AIRS_C"/>
    <property type="match status" value="1"/>
</dbReference>
<dbReference type="Gene3D" id="3.30.1330.10">
    <property type="entry name" value="PurM-like, N-terminal domain"/>
    <property type="match status" value="1"/>
</dbReference>
<evidence type="ECO:0000259" key="3">
    <source>
        <dbReference type="Pfam" id="PF02769"/>
    </source>
</evidence>
<dbReference type="OrthoDB" id="9801934at2"/>
<evidence type="ECO:0000256" key="1">
    <source>
        <dbReference type="ARBA" id="ARBA00006243"/>
    </source>
</evidence>
<dbReference type="SUPFAM" id="SSF56042">
    <property type="entry name" value="PurM C-terminal domain-like"/>
    <property type="match status" value="1"/>
</dbReference>
<organism evidence="4 5">
    <name type="scientific">Mycobacterium lentiflavum</name>
    <dbReference type="NCBI Taxonomy" id="141349"/>
    <lineage>
        <taxon>Bacteria</taxon>
        <taxon>Bacillati</taxon>
        <taxon>Actinomycetota</taxon>
        <taxon>Actinomycetes</taxon>
        <taxon>Mycobacteriales</taxon>
        <taxon>Mycobacteriaceae</taxon>
        <taxon>Mycobacterium</taxon>
        <taxon>Mycobacterium simiae complex</taxon>
    </lineage>
</organism>
<dbReference type="SUPFAM" id="SSF55326">
    <property type="entry name" value="PurM N-terminal domain-like"/>
    <property type="match status" value="1"/>
</dbReference>
<dbReference type="PANTHER" id="PTHR30303">
    <property type="entry name" value="HYDROGENASE ISOENZYMES FORMATION PROTEIN HYPE"/>
    <property type="match status" value="1"/>
</dbReference>
<dbReference type="InterPro" id="IPR010918">
    <property type="entry name" value="PurM-like_C_dom"/>
</dbReference>
<feature type="domain" description="PurM-like C-terminal" evidence="3">
    <location>
        <begin position="196"/>
        <end position="348"/>
    </location>
</feature>
<dbReference type="GO" id="GO:0051604">
    <property type="term" value="P:protein maturation"/>
    <property type="evidence" value="ECO:0007669"/>
    <property type="project" value="TreeGrafter"/>
</dbReference>